<dbReference type="EMBL" id="ASHM01045545">
    <property type="protein sequence ID" value="PNX84083.1"/>
    <property type="molecule type" value="Genomic_DNA"/>
</dbReference>
<protein>
    <submittedName>
        <fullName evidence="1">Uncharacterized protein</fullName>
    </submittedName>
</protein>
<accession>A0A2K3LZZ1</accession>
<organism evidence="1 2">
    <name type="scientific">Trifolium pratense</name>
    <name type="common">Red clover</name>
    <dbReference type="NCBI Taxonomy" id="57577"/>
    <lineage>
        <taxon>Eukaryota</taxon>
        <taxon>Viridiplantae</taxon>
        <taxon>Streptophyta</taxon>
        <taxon>Embryophyta</taxon>
        <taxon>Tracheophyta</taxon>
        <taxon>Spermatophyta</taxon>
        <taxon>Magnoliopsida</taxon>
        <taxon>eudicotyledons</taxon>
        <taxon>Gunneridae</taxon>
        <taxon>Pentapetalae</taxon>
        <taxon>rosids</taxon>
        <taxon>fabids</taxon>
        <taxon>Fabales</taxon>
        <taxon>Fabaceae</taxon>
        <taxon>Papilionoideae</taxon>
        <taxon>50 kb inversion clade</taxon>
        <taxon>NPAAA clade</taxon>
        <taxon>Hologalegina</taxon>
        <taxon>IRL clade</taxon>
        <taxon>Trifolieae</taxon>
        <taxon>Trifolium</taxon>
    </lineage>
</organism>
<proteinExistence type="predicted"/>
<sequence length="54" mass="5903">MLLLAGSELPLYFVGAAEARVWLVQRMQGSEVVLPLTLLRFRGWLQASSAGTQA</sequence>
<reference evidence="1 2" key="1">
    <citation type="journal article" date="2014" name="Am. J. Bot.">
        <title>Genome assembly and annotation for red clover (Trifolium pratense; Fabaceae).</title>
        <authorList>
            <person name="Istvanek J."/>
            <person name="Jaros M."/>
            <person name="Krenek A."/>
            <person name="Repkova J."/>
        </authorList>
    </citation>
    <scope>NUCLEOTIDE SEQUENCE [LARGE SCALE GENOMIC DNA]</scope>
    <source>
        <strain evidence="2">cv. Tatra</strain>
        <tissue evidence="1">Young leaves</tissue>
    </source>
</reference>
<evidence type="ECO:0000313" key="1">
    <source>
        <dbReference type="EMBL" id="PNX84083.1"/>
    </source>
</evidence>
<dbReference type="Proteomes" id="UP000236291">
    <property type="component" value="Unassembled WGS sequence"/>
</dbReference>
<dbReference type="AlphaFoldDB" id="A0A2K3LZZ1"/>
<name>A0A2K3LZZ1_TRIPR</name>
<comment type="caution">
    <text evidence="1">The sequence shown here is derived from an EMBL/GenBank/DDBJ whole genome shotgun (WGS) entry which is preliminary data.</text>
</comment>
<reference evidence="1 2" key="2">
    <citation type="journal article" date="2017" name="Front. Plant Sci.">
        <title>Gene Classification and Mining of Molecular Markers Useful in Red Clover (Trifolium pratense) Breeding.</title>
        <authorList>
            <person name="Istvanek J."/>
            <person name="Dluhosova J."/>
            <person name="Dluhos P."/>
            <person name="Patkova L."/>
            <person name="Nedelnik J."/>
            <person name="Repkova J."/>
        </authorList>
    </citation>
    <scope>NUCLEOTIDE SEQUENCE [LARGE SCALE GENOMIC DNA]</scope>
    <source>
        <strain evidence="2">cv. Tatra</strain>
        <tissue evidence="1">Young leaves</tissue>
    </source>
</reference>
<evidence type="ECO:0000313" key="2">
    <source>
        <dbReference type="Proteomes" id="UP000236291"/>
    </source>
</evidence>
<gene>
    <name evidence="1" type="ORF">L195_g040136</name>
</gene>